<evidence type="ECO:0000313" key="8">
    <source>
        <dbReference type="Proteomes" id="UP001372834"/>
    </source>
</evidence>
<dbReference type="Proteomes" id="UP001372834">
    <property type="component" value="Unassembled WGS sequence"/>
</dbReference>
<gene>
    <name evidence="7" type="ORF">RUM43_000748</name>
</gene>
<keyword evidence="5" id="KW-0968">Cytoplasmic vesicle</keyword>
<evidence type="ECO:0008006" key="9">
    <source>
        <dbReference type="Google" id="ProtNLM"/>
    </source>
</evidence>
<evidence type="ECO:0000256" key="3">
    <source>
        <dbReference type="ARBA" id="ARBA00022989"/>
    </source>
</evidence>
<feature type="transmembrane region" description="Helical" evidence="6">
    <location>
        <begin position="44"/>
        <end position="66"/>
    </location>
</feature>
<name>A0AAN8SEQ5_POLSC</name>
<evidence type="ECO:0000256" key="4">
    <source>
        <dbReference type="ARBA" id="ARBA00023136"/>
    </source>
</evidence>
<dbReference type="AlphaFoldDB" id="A0AAN8SEQ5"/>
<proteinExistence type="predicted"/>
<dbReference type="GO" id="GO:0070072">
    <property type="term" value="P:vacuolar proton-transporting V-type ATPase complex assembly"/>
    <property type="evidence" value="ECO:0007669"/>
    <property type="project" value="InterPro"/>
</dbReference>
<protein>
    <recommendedName>
        <fullName evidence="9">Vacuolar ATPase assembly integral membrane protein VMA21 homolog</fullName>
    </recommendedName>
</protein>
<dbReference type="EMBL" id="JAWJWE010000001">
    <property type="protein sequence ID" value="KAK6644481.1"/>
    <property type="molecule type" value="Genomic_DNA"/>
</dbReference>
<organism evidence="7 8">
    <name type="scientific">Polyplax serrata</name>
    <name type="common">Common mouse louse</name>
    <dbReference type="NCBI Taxonomy" id="468196"/>
    <lineage>
        <taxon>Eukaryota</taxon>
        <taxon>Metazoa</taxon>
        <taxon>Ecdysozoa</taxon>
        <taxon>Arthropoda</taxon>
        <taxon>Hexapoda</taxon>
        <taxon>Insecta</taxon>
        <taxon>Pterygota</taxon>
        <taxon>Neoptera</taxon>
        <taxon>Paraneoptera</taxon>
        <taxon>Psocodea</taxon>
        <taxon>Troctomorpha</taxon>
        <taxon>Phthiraptera</taxon>
        <taxon>Anoplura</taxon>
        <taxon>Polyplacidae</taxon>
        <taxon>Polyplax</taxon>
    </lineage>
</organism>
<dbReference type="Pfam" id="PF09446">
    <property type="entry name" value="VMA21"/>
    <property type="match status" value="1"/>
</dbReference>
<accession>A0AAN8SEQ5</accession>
<dbReference type="GO" id="GO:0031410">
    <property type="term" value="C:cytoplasmic vesicle"/>
    <property type="evidence" value="ECO:0007669"/>
    <property type="project" value="UniProtKB-KW"/>
</dbReference>
<evidence type="ECO:0000256" key="6">
    <source>
        <dbReference type="SAM" id="Phobius"/>
    </source>
</evidence>
<evidence type="ECO:0000256" key="1">
    <source>
        <dbReference type="ARBA" id="ARBA00022692"/>
    </source>
</evidence>
<evidence type="ECO:0000256" key="2">
    <source>
        <dbReference type="ARBA" id="ARBA00022824"/>
    </source>
</evidence>
<keyword evidence="4 6" id="KW-0472">Membrane</keyword>
<feature type="transmembrane region" description="Helical" evidence="6">
    <location>
        <begin position="12"/>
        <end position="32"/>
    </location>
</feature>
<comment type="caution">
    <text evidence="7">The sequence shown here is derived from an EMBL/GenBank/DDBJ whole genome shotgun (WGS) entry which is preliminary data.</text>
</comment>
<keyword evidence="1 6" id="KW-0812">Transmembrane</keyword>
<evidence type="ECO:0000313" key="7">
    <source>
        <dbReference type="EMBL" id="KAK6644481.1"/>
    </source>
</evidence>
<sequence>MPADFETFRSILYYCVAILALPISTFFLTKFIVFDNLFGADNVYGNVCAAVCAVAILHVALGMFIYKACSTDEGHSKPEKLD</sequence>
<dbReference type="InterPro" id="IPR019013">
    <property type="entry name" value="Vma21"/>
</dbReference>
<keyword evidence="2" id="KW-0256">Endoplasmic reticulum</keyword>
<keyword evidence="3 6" id="KW-1133">Transmembrane helix</keyword>
<reference evidence="7 8" key="1">
    <citation type="submission" date="2023-10" db="EMBL/GenBank/DDBJ databases">
        <title>Genomes of two closely related lineages of the louse Polyplax serrata with different host specificities.</title>
        <authorList>
            <person name="Martinu J."/>
            <person name="Tarabai H."/>
            <person name="Stefka J."/>
            <person name="Hypsa V."/>
        </authorList>
    </citation>
    <scope>NUCLEOTIDE SEQUENCE [LARGE SCALE GENOMIC DNA]</scope>
    <source>
        <strain evidence="7">HR10_N</strain>
    </source>
</reference>
<evidence type="ECO:0000256" key="5">
    <source>
        <dbReference type="ARBA" id="ARBA00023329"/>
    </source>
</evidence>